<evidence type="ECO:0000256" key="1">
    <source>
        <dbReference type="SAM" id="MobiDB-lite"/>
    </source>
</evidence>
<protein>
    <submittedName>
        <fullName evidence="2">Uncharacterized protein</fullName>
    </submittedName>
</protein>
<dbReference type="AlphaFoldDB" id="A0AAV7QMZ1"/>
<reference evidence="2" key="1">
    <citation type="journal article" date="2022" name="bioRxiv">
        <title>Sequencing and chromosome-scale assembly of the giantPleurodeles waltlgenome.</title>
        <authorList>
            <person name="Brown T."/>
            <person name="Elewa A."/>
            <person name="Iarovenko S."/>
            <person name="Subramanian E."/>
            <person name="Araus A.J."/>
            <person name="Petzold A."/>
            <person name="Susuki M."/>
            <person name="Suzuki K.-i.T."/>
            <person name="Hayashi T."/>
            <person name="Toyoda A."/>
            <person name="Oliveira C."/>
            <person name="Osipova E."/>
            <person name="Leigh N.D."/>
            <person name="Simon A."/>
            <person name="Yun M.H."/>
        </authorList>
    </citation>
    <scope>NUCLEOTIDE SEQUENCE</scope>
    <source>
        <strain evidence="2">20211129_DDA</strain>
        <tissue evidence="2">Liver</tissue>
    </source>
</reference>
<feature type="compositionally biased region" description="Gly residues" evidence="1">
    <location>
        <begin position="48"/>
        <end position="57"/>
    </location>
</feature>
<comment type="caution">
    <text evidence="2">The sequence shown here is derived from an EMBL/GenBank/DDBJ whole genome shotgun (WGS) entry which is preliminary data.</text>
</comment>
<proteinExistence type="predicted"/>
<feature type="region of interest" description="Disordered" evidence="1">
    <location>
        <begin position="46"/>
        <end position="71"/>
    </location>
</feature>
<accession>A0AAV7QMZ1</accession>
<feature type="region of interest" description="Disordered" evidence="1">
    <location>
        <begin position="1"/>
        <end position="21"/>
    </location>
</feature>
<evidence type="ECO:0000313" key="2">
    <source>
        <dbReference type="EMBL" id="KAJ1140842.1"/>
    </source>
</evidence>
<sequence length="97" mass="10180">MERQGPGAGATSRTGLPGTRIDVPVCRTDRIRRRGLLSRPVAELRTEGFGGTRGGSGASAAPTAPRTAGRVGCRWSRGCVDSAPCASEGSRGRYLWH</sequence>
<feature type="compositionally biased region" description="Low complexity" evidence="1">
    <location>
        <begin position="58"/>
        <end position="70"/>
    </location>
</feature>
<name>A0AAV7QMZ1_PLEWA</name>
<dbReference type="EMBL" id="JANPWB010000010">
    <property type="protein sequence ID" value="KAJ1140842.1"/>
    <property type="molecule type" value="Genomic_DNA"/>
</dbReference>
<dbReference type="Proteomes" id="UP001066276">
    <property type="component" value="Chromosome 6"/>
</dbReference>
<gene>
    <name evidence="2" type="ORF">NDU88_007180</name>
</gene>
<organism evidence="2 3">
    <name type="scientific">Pleurodeles waltl</name>
    <name type="common">Iberian ribbed newt</name>
    <dbReference type="NCBI Taxonomy" id="8319"/>
    <lineage>
        <taxon>Eukaryota</taxon>
        <taxon>Metazoa</taxon>
        <taxon>Chordata</taxon>
        <taxon>Craniata</taxon>
        <taxon>Vertebrata</taxon>
        <taxon>Euteleostomi</taxon>
        <taxon>Amphibia</taxon>
        <taxon>Batrachia</taxon>
        <taxon>Caudata</taxon>
        <taxon>Salamandroidea</taxon>
        <taxon>Salamandridae</taxon>
        <taxon>Pleurodelinae</taxon>
        <taxon>Pleurodeles</taxon>
    </lineage>
</organism>
<keyword evidence="3" id="KW-1185">Reference proteome</keyword>
<evidence type="ECO:0000313" key="3">
    <source>
        <dbReference type="Proteomes" id="UP001066276"/>
    </source>
</evidence>